<proteinExistence type="predicted"/>
<evidence type="ECO:0000313" key="1">
    <source>
        <dbReference type="EMBL" id="KAI8026275.1"/>
    </source>
</evidence>
<keyword evidence="2" id="KW-1185">Reference proteome</keyword>
<organism evidence="1 2">
    <name type="scientific">Camellia lanceoleosa</name>
    <dbReference type="NCBI Taxonomy" id="1840588"/>
    <lineage>
        <taxon>Eukaryota</taxon>
        <taxon>Viridiplantae</taxon>
        <taxon>Streptophyta</taxon>
        <taxon>Embryophyta</taxon>
        <taxon>Tracheophyta</taxon>
        <taxon>Spermatophyta</taxon>
        <taxon>Magnoliopsida</taxon>
        <taxon>eudicotyledons</taxon>
        <taxon>Gunneridae</taxon>
        <taxon>Pentapetalae</taxon>
        <taxon>asterids</taxon>
        <taxon>Ericales</taxon>
        <taxon>Theaceae</taxon>
        <taxon>Camellia</taxon>
    </lineage>
</organism>
<evidence type="ECO:0000313" key="2">
    <source>
        <dbReference type="Proteomes" id="UP001060215"/>
    </source>
</evidence>
<accession>A0ACC0IL71</accession>
<comment type="caution">
    <text evidence="1">The sequence shown here is derived from an EMBL/GenBank/DDBJ whole genome shotgun (WGS) entry which is preliminary data.</text>
</comment>
<protein>
    <submittedName>
        <fullName evidence="1">Histone-lysine N-methyltransferase 2B</fullName>
    </submittedName>
</protein>
<sequence>MAFHVACPITCRRICFCSLGFPRELHSDEAKNEFLEEVSRVEDFLKDPWLLTVRAKATVQVAVPKVVAPPPPPVAVGLGDGDGEEMLSAQRKRAAMQRKAAAASLVAEDYARRFESGALVDASKDIPGEDQDQSNVKVMCRICYLGENEGSERARKMLSCKSCGKKYHRHCLKAWAQHRDLFHWSSWTCPSCRICEVCRRTGDQTRFMFCKRCDGAYHCYCQQPPHKNVGSGPYLCPKHTRCHSCGSNVPGNGLSTRWFLGYTCCDACGRLFVKGNYCPVCLKVYRDSESTPMVCCDVCQRWVHCQCDGISDEKYLQFQVDGNLQYKCATCRGECYQVSNLEEAVQELWRRRDETDRDLIASLRAAAGLPTQEEIFSISPYSDDEESGPIMLKNEYGRSLKFSLKGIVDKSPKKTKEYGKKSSNKKYAKKKGYHSSLISKSEAHNNFEGHRDPPSFGYSGIDDKNDDMQSHRSEPFSSPVAGSLSEGICSINQAAVLKHSFIDEVTVGNANTKSRMIQINSKPQGFGIGGDAGKDASKSKATNTKGPKLVIHLGARNRNLASSPRSDASSYQKEQELTTSNGSEDVGQEQIDNRQMLDRRAKFDGRKGDKEVHSDQLKGPKLRGKEGNLIKIRKINSEFADIKPKFGGGNMADEHESVSLVNPLVSLGKRSIEESKAVLETAADVPAIRSDKVSLRKNMEGRPDDSTHTPSGSQFLPRDSKPLLKLKFKNPYHENQSSWAPHVEDEKSSVKGQRSKRKRPSPFMEKTSTKEDGDASLWDEDNSMNEIMDANWILRKLGKDAIGKRVEVHQPSDNTWHKGMVKDVTEDTSIVSVALDDGRAKNLELEKHGIRFVSQKQKR</sequence>
<dbReference type="EMBL" id="CM045760">
    <property type="protein sequence ID" value="KAI8026275.1"/>
    <property type="molecule type" value="Genomic_DNA"/>
</dbReference>
<gene>
    <name evidence="1" type="ORF">LOK49_LG02G01433</name>
</gene>
<name>A0ACC0IL71_9ERIC</name>
<reference evidence="1 2" key="1">
    <citation type="journal article" date="2022" name="Plant J.">
        <title>Chromosome-level genome of Camellia lanceoleosa provides a valuable resource for understanding genome evolution and self-incompatibility.</title>
        <authorList>
            <person name="Gong W."/>
            <person name="Xiao S."/>
            <person name="Wang L."/>
            <person name="Liao Z."/>
            <person name="Chang Y."/>
            <person name="Mo W."/>
            <person name="Hu G."/>
            <person name="Li W."/>
            <person name="Zhao G."/>
            <person name="Zhu H."/>
            <person name="Hu X."/>
            <person name="Ji K."/>
            <person name="Xiang X."/>
            <person name="Song Q."/>
            <person name="Yuan D."/>
            <person name="Jin S."/>
            <person name="Zhang L."/>
        </authorList>
    </citation>
    <scope>NUCLEOTIDE SEQUENCE [LARGE SCALE GENOMIC DNA]</scope>
    <source>
        <strain evidence="1">SQ_2022a</strain>
    </source>
</reference>
<dbReference type="Proteomes" id="UP001060215">
    <property type="component" value="Chromosome 3"/>
</dbReference>